<reference evidence="1 2" key="1">
    <citation type="submission" date="2019-12" db="EMBL/GenBank/DDBJ databases">
        <authorList>
            <person name="Harris M."/>
            <person name="Ho T.C."/>
            <person name="Fruchtman H."/>
            <person name="Garin M."/>
            <person name="Kubatin V."/>
            <person name="Lu T."/>
            <person name="Xue L."/>
            <person name="Marr M.T."/>
        </authorList>
    </citation>
    <scope>NUCLEOTIDE SEQUENCE [LARGE SCALE GENOMIC DNA]</scope>
</reference>
<name>A0A6B9SXJ0_9CAUD</name>
<organism evidence="1 2">
    <name type="scientific">Vibrio phage VH1_2019</name>
    <dbReference type="NCBI Taxonomy" id="2686307"/>
    <lineage>
        <taxon>Viruses</taxon>
        <taxon>Duplodnaviria</taxon>
        <taxon>Heunggongvirae</taxon>
        <taxon>Uroviricota</taxon>
        <taxon>Caudoviricetes</taxon>
        <taxon>Pantevenvirales</taxon>
        <taxon>Straboviridae</taxon>
        <taxon>Schizotequatrovirus</taxon>
        <taxon>Schizotequatrovirus KVP40</taxon>
    </lineage>
</organism>
<evidence type="ECO:0008006" key="3">
    <source>
        <dbReference type="Google" id="ProtNLM"/>
    </source>
</evidence>
<dbReference type="InterPro" id="IPR021674">
    <property type="entry name" value="Phage_T4_Gp14_neck-protein"/>
</dbReference>
<accession>A0A6B9SXJ0</accession>
<proteinExistence type="predicted"/>
<dbReference type="Proteomes" id="UP000464957">
    <property type="component" value="Segment"/>
</dbReference>
<evidence type="ECO:0000313" key="2">
    <source>
        <dbReference type="Proteomes" id="UP000464957"/>
    </source>
</evidence>
<protein>
    <recommendedName>
        <fullName evidence="3">Neck protein</fullName>
    </recommendedName>
</protein>
<dbReference type="EMBL" id="MN794232">
    <property type="protein sequence ID" value="QHJ74534.1"/>
    <property type="molecule type" value="Genomic_DNA"/>
</dbReference>
<sequence length="278" mass="31982">MGAYDTNTGGMFAKLESQKGYDQIYNNHLVNPYFNWVNHTNEQNLTDMLVAESIINRGVECVYLRREMEKVDLVFGEDPMSKFTQNFRMSLYVESFEGWDGDGDWYSKFGFQVNDEMNVCINPKLFAQQGDGKQPLMGDLIYFPLANSLFEISWIEREDPWYMNGVLPMRKMKMTKFVYSGEEINLEKPEAVIDSIDDILNFGEDTDEMIDIDKINALDGRWDIGIEQGAEITQIEDEVDKFYESEQVVPSGSDVQPTDPRNATIGFNVNNSNPFDSF</sequence>
<dbReference type="Pfam" id="PF11649">
    <property type="entry name" value="T4_neck-protein"/>
    <property type="match status" value="1"/>
</dbReference>
<gene>
    <name evidence="1" type="ORF">VH12019_00234</name>
</gene>
<evidence type="ECO:0000313" key="1">
    <source>
        <dbReference type="EMBL" id="QHJ74534.1"/>
    </source>
</evidence>